<evidence type="ECO:0000313" key="3">
    <source>
        <dbReference type="Proteomes" id="UP001610563"/>
    </source>
</evidence>
<evidence type="ECO:0000313" key="2">
    <source>
        <dbReference type="EMBL" id="KAL2783524.1"/>
    </source>
</evidence>
<proteinExistence type="predicted"/>
<sequence>MTLRHEGFRYFLPRALDNELPEGLGDYQLQGSPGPIVGQGDIEARVDGGLVFHFRPTIKVDVQVSFATKTVVDASIKLSTDASIRFDLAISTKCTNGLQADVEGHIGMDLDIEGALPGWKNGATNLLSYGPTSLFSDCIPFDTLLGRSLQERASLSPIPDADTATCAVSVSRVYCADPDGDRDPDPDCDLRDHPDRKYPVTRRDLSWVDEEEDASQTRNDNNEVTPMINVLEKRTIKKLRYCDLPKTQDRWKKHERTYSGLLWFPDNPPSTTLVARYPNVATYDAADFLDCKDFDLARISTPTNPFEKSLNGGRRYESKVMHTLHNITLLICPEPTTEHILEGQAVQQFFITYSRWWSDRKEADKYANPNARYFRSPKASDD</sequence>
<comment type="caution">
    <text evidence="2">The sequence shown here is derived from an EMBL/GenBank/DDBJ whole genome shotgun (WGS) entry which is preliminary data.</text>
</comment>
<feature type="non-terminal residue" evidence="2">
    <location>
        <position position="382"/>
    </location>
</feature>
<protein>
    <submittedName>
        <fullName evidence="2">Uncharacterized protein</fullName>
    </submittedName>
</protein>
<reference evidence="2 3" key="1">
    <citation type="submission" date="2024-07" db="EMBL/GenBank/DDBJ databases">
        <title>Section-level genome sequencing and comparative genomics of Aspergillus sections Usti and Cavernicolus.</title>
        <authorList>
            <consortium name="Lawrence Berkeley National Laboratory"/>
            <person name="Nybo J.L."/>
            <person name="Vesth T.C."/>
            <person name="Theobald S."/>
            <person name="Frisvad J.C."/>
            <person name="Larsen T.O."/>
            <person name="Kjaerboelling I."/>
            <person name="Rothschild-Mancinelli K."/>
            <person name="Lyhne E.K."/>
            <person name="Kogle M.E."/>
            <person name="Barry K."/>
            <person name="Clum A."/>
            <person name="Na H."/>
            <person name="Ledsgaard L."/>
            <person name="Lin J."/>
            <person name="Lipzen A."/>
            <person name="Kuo A."/>
            <person name="Riley R."/>
            <person name="Mondo S."/>
            <person name="Labutti K."/>
            <person name="Haridas S."/>
            <person name="Pangalinan J."/>
            <person name="Salamov A.A."/>
            <person name="Simmons B.A."/>
            <person name="Magnuson J.K."/>
            <person name="Chen J."/>
            <person name="Drula E."/>
            <person name="Henrissat B."/>
            <person name="Wiebenga A."/>
            <person name="Lubbers R.J."/>
            <person name="Gomes A.C."/>
            <person name="Makela M.R."/>
            <person name="Stajich J."/>
            <person name="Grigoriev I.V."/>
            <person name="Mortensen U.H."/>
            <person name="De Vries R.P."/>
            <person name="Baker S.E."/>
            <person name="Andersen M.R."/>
        </authorList>
    </citation>
    <scope>NUCLEOTIDE SEQUENCE [LARGE SCALE GENOMIC DNA]</scope>
    <source>
        <strain evidence="2 3">CBS 209.92</strain>
    </source>
</reference>
<evidence type="ECO:0000256" key="1">
    <source>
        <dbReference type="SAM" id="MobiDB-lite"/>
    </source>
</evidence>
<name>A0ABR4FJV6_9EURO</name>
<keyword evidence="3" id="KW-1185">Reference proteome</keyword>
<dbReference type="Proteomes" id="UP001610563">
    <property type="component" value="Unassembled WGS sequence"/>
</dbReference>
<organism evidence="2 3">
    <name type="scientific">Aspergillus keveii</name>
    <dbReference type="NCBI Taxonomy" id="714993"/>
    <lineage>
        <taxon>Eukaryota</taxon>
        <taxon>Fungi</taxon>
        <taxon>Dikarya</taxon>
        <taxon>Ascomycota</taxon>
        <taxon>Pezizomycotina</taxon>
        <taxon>Eurotiomycetes</taxon>
        <taxon>Eurotiomycetidae</taxon>
        <taxon>Eurotiales</taxon>
        <taxon>Aspergillaceae</taxon>
        <taxon>Aspergillus</taxon>
        <taxon>Aspergillus subgen. Nidulantes</taxon>
    </lineage>
</organism>
<gene>
    <name evidence="2" type="ORF">BJX66DRAFT_344868</name>
</gene>
<feature type="region of interest" description="Disordered" evidence="1">
    <location>
        <begin position="202"/>
        <end position="221"/>
    </location>
</feature>
<dbReference type="EMBL" id="JBFTWV010000230">
    <property type="protein sequence ID" value="KAL2783524.1"/>
    <property type="molecule type" value="Genomic_DNA"/>
</dbReference>
<accession>A0ABR4FJV6</accession>